<gene>
    <name evidence="2" type="ORF">ACFQV2_02945</name>
</gene>
<evidence type="ECO:0000313" key="3">
    <source>
        <dbReference type="Proteomes" id="UP001596512"/>
    </source>
</evidence>
<reference evidence="3" key="1">
    <citation type="journal article" date="2019" name="Int. J. Syst. Evol. Microbiol.">
        <title>The Global Catalogue of Microorganisms (GCM) 10K type strain sequencing project: providing services to taxonomists for standard genome sequencing and annotation.</title>
        <authorList>
            <consortium name="The Broad Institute Genomics Platform"/>
            <consortium name="The Broad Institute Genome Sequencing Center for Infectious Disease"/>
            <person name="Wu L."/>
            <person name="Ma J."/>
        </authorList>
    </citation>
    <scope>NUCLEOTIDE SEQUENCE [LARGE SCALE GENOMIC DNA]</scope>
    <source>
        <strain evidence="3">JCM 17695</strain>
    </source>
</reference>
<feature type="compositionally biased region" description="Basic and acidic residues" evidence="1">
    <location>
        <begin position="1"/>
        <end position="15"/>
    </location>
</feature>
<evidence type="ECO:0000313" key="2">
    <source>
        <dbReference type="EMBL" id="MFC7612748.1"/>
    </source>
</evidence>
<protein>
    <submittedName>
        <fullName evidence="2">Uncharacterized protein</fullName>
    </submittedName>
</protein>
<dbReference type="Proteomes" id="UP001596512">
    <property type="component" value="Unassembled WGS sequence"/>
</dbReference>
<organism evidence="2 3">
    <name type="scientific">Actinokineospora soli</name>
    <dbReference type="NCBI Taxonomy" id="1048753"/>
    <lineage>
        <taxon>Bacteria</taxon>
        <taxon>Bacillati</taxon>
        <taxon>Actinomycetota</taxon>
        <taxon>Actinomycetes</taxon>
        <taxon>Pseudonocardiales</taxon>
        <taxon>Pseudonocardiaceae</taxon>
        <taxon>Actinokineospora</taxon>
    </lineage>
</organism>
<keyword evidence="3" id="KW-1185">Reference proteome</keyword>
<evidence type="ECO:0000256" key="1">
    <source>
        <dbReference type="SAM" id="MobiDB-lite"/>
    </source>
</evidence>
<proteinExistence type="predicted"/>
<dbReference type="EMBL" id="JBHTEY010000004">
    <property type="protein sequence ID" value="MFC7612748.1"/>
    <property type="molecule type" value="Genomic_DNA"/>
</dbReference>
<feature type="region of interest" description="Disordered" evidence="1">
    <location>
        <begin position="1"/>
        <end position="24"/>
    </location>
</feature>
<sequence length="221" mass="24513">MYNARLVERRTRTKEPSSGYPRLTDQKTLDHNIDTCVPLLKAATGVVTLRGGRRSFEALTGSVSHQEMVDVLRDLKWATPETFAADYAWIASLPDDVVDRWDLMLPQQKTGKRVNLRGVGRFSVHGRKVLGENSIRGNSESAHREAIAALPGRTSRSGCAIIYPIMSIDDLDGEIADDGFPERVVMAFMLQLPEAAVPRDRRPLVYQVVVPGKPLYAIVGD</sequence>
<name>A0ABW2TIS1_9PSEU</name>
<comment type="caution">
    <text evidence="2">The sequence shown here is derived from an EMBL/GenBank/DDBJ whole genome shotgun (WGS) entry which is preliminary data.</text>
</comment>
<accession>A0ABW2TIS1</accession>